<evidence type="ECO:0000256" key="5">
    <source>
        <dbReference type="ARBA" id="ARBA00022692"/>
    </source>
</evidence>
<evidence type="ECO:0000256" key="10">
    <source>
        <dbReference type="ARBA" id="ARBA00023201"/>
    </source>
</evidence>
<reference evidence="14" key="1">
    <citation type="submission" date="2025-05" db="UniProtKB">
        <authorList>
            <consortium name="RefSeq"/>
        </authorList>
    </citation>
    <scope>NUCLEOTIDE SEQUENCE [LARGE SCALE GENOMIC DNA]</scope>
    <source>
        <strain evidence="14">14028-0561.14</strain>
    </source>
</reference>
<keyword evidence="10 12" id="KW-0739">Sodium transport</keyword>
<dbReference type="GO" id="GO:0005886">
    <property type="term" value="C:plasma membrane"/>
    <property type="evidence" value="ECO:0007669"/>
    <property type="project" value="TreeGrafter"/>
</dbReference>
<dbReference type="GO" id="GO:0015280">
    <property type="term" value="F:ligand-gated sodium channel activity"/>
    <property type="evidence" value="ECO:0007669"/>
    <property type="project" value="TreeGrafter"/>
</dbReference>
<dbReference type="Gene3D" id="1.10.287.770">
    <property type="entry name" value="YojJ-like"/>
    <property type="match status" value="1"/>
</dbReference>
<organism evidence="14 15">
    <name type="scientific">Drosophila kikkawai</name>
    <name type="common">Fruit fly</name>
    <dbReference type="NCBI Taxonomy" id="30033"/>
    <lineage>
        <taxon>Eukaryota</taxon>
        <taxon>Metazoa</taxon>
        <taxon>Ecdysozoa</taxon>
        <taxon>Arthropoda</taxon>
        <taxon>Hexapoda</taxon>
        <taxon>Insecta</taxon>
        <taxon>Pterygota</taxon>
        <taxon>Neoptera</taxon>
        <taxon>Endopterygota</taxon>
        <taxon>Diptera</taxon>
        <taxon>Brachycera</taxon>
        <taxon>Muscomorpha</taxon>
        <taxon>Ephydroidea</taxon>
        <taxon>Drosophilidae</taxon>
        <taxon>Drosophila</taxon>
        <taxon>Sophophora</taxon>
    </lineage>
</organism>
<dbReference type="InterPro" id="IPR001873">
    <property type="entry name" value="ENaC"/>
</dbReference>
<evidence type="ECO:0000256" key="6">
    <source>
        <dbReference type="ARBA" id="ARBA00022989"/>
    </source>
</evidence>
<evidence type="ECO:0000313" key="14">
    <source>
        <dbReference type="Proteomes" id="UP001652661"/>
    </source>
</evidence>
<keyword evidence="5 12" id="KW-0812">Transmembrane</keyword>
<protein>
    <submittedName>
        <fullName evidence="15">Pickpocket protein 28</fullName>
    </submittedName>
</protein>
<keyword evidence="14" id="KW-1185">Reference proteome</keyword>
<dbReference type="RefSeq" id="XP_017026962.1">
    <property type="nucleotide sequence ID" value="XM_017171473.1"/>
</dbReference>
<proteinExistence type="inferred from homology"/>
<dbReference type="Pfam" id="PF00858">
    <property type="entry name" value="ASC"/>
    <property type="match status" value="1"/>
</dbReference>
<keyword evidence="6 13" id="KW-1133">Transmembrane helix</keyword>
<evidence type="ECO:0000256" key="7">
    <source>
        <dbReference type="ARBA" id="ARBA00023053"/>
    </source>
</evidence>
<reference evidence="15" key="2">
    <citation type="submission" date="2025-08" db="UniProtKB">
        <authorList>
            <consortium name="RefSeq"/>
        </authorList>
    </citation>
    <scope>IDENTIFICATION</scope>
    <source>
        <strain evidence="15">14028-0561.14</strain>
        <tissue evidence="15">Whole fly</tissue>
    </source>
</reference>
<dbReference type="PRINTS" id="PR01078">
    <property type="entry name" value="AMINACHANNEL"/>
</dbReference>
<dbReference type="PANTHER" id="PTHR11690:SF243">
    <property type="entry name" value="PICKPOCKET 12-RELATED"/>
    <property type="match status" value="1"/>
</dbReference>
<keyword evidence="9 13" id="KW-0472">Membrane</keyword>
<keyword evidence="4 12" id="KW-0894">Sodium channel</keyword>
<feature type="transmembrane region" description="Helical" evidence="13">
    <location>
        <begin position="59"/>
        <end position="80"/>
    </location>
</feature>
<dbReference type="Proteomes" id="UP001652661">
    <property type="component" value="Chromosome 2R"/>
</dbReference>
<comment type="subcellular location">
    <subcellularLocation>
        <location evidence="1">Membrane</location>
        <topology evidence="1">Multi-pass membrane protein</topology>
    </subcellularLocation>
</comment>
<gene>
    <name evidence="15" type="primary">ppk12</name>
</gene>
<evidence type="ECO:0000313" key="15">
    <source>
        <dbReference type="RefSeq" id="XP_017026962.1"/>
    </source>
</evidence>
<keyword evidence="11 12" id="KW-0407">Ion channel</keyword>
<evidence type="ECO:0000256" key="9">
    <source>
        <dbReference type="ARBA" id="ARBA00023136"/>
    </source>
</evidence>
<dbReference type="PANTHER" id="PTHR11690">
    <property type="entry name" value="AMILORIDE-SENSITIVE SODIUM CHANNEL-RELATED"/>
    <property type="match status" value="1"/>
</dbReference>
<accession>A0A6P4IDH6</accession>
<dbReference type="AlphaFoldDB" id="A0A6P4IDH6"/>
<name>A0A6P4IDH6_DROKI</name>
<evidence type="ECO:0000256" key="11">
    <source>
        <dbReference type="ARBA" id="ARBA00023303"/>
    </source>
</evidence>
<evidence type="ECO:0000256" key="2">
    <source>
        <dbReference type="ARBA" id="ARBA00007193"/>
    </source>
</evidence>
<dbReference type="Gene3D" id="2.60.470.10">
    <property type="entry name" value="Acid-sensing ion channels like domains"/>
    <property type="match status" value="1"/>
</dbReference>
<dbReference type="OrthoDB" id="6021021at2759"/>
<keyword evidence="7" id="KW-0915">Sodium</keyword>
<evidence type="ECO:0000256" key="4">
    <source>
        <dbReference type="ARBA" id="ARBA00022461"/>
    </source>
</evidence>
<evidence type="ECO:0000256" key="12">
    <source>
        <dbReference type="RuleBase" id="RU000679"/>
    </source>
</evidence>
<evidence type="ECO:0000256" key="3">
    <source>
        <dbReference type="ARBA" id="ARBA00022448"/>
    </source>
</evidence>
<evidence type="ECO:0000256" key="8">
    <source>
        <dbReference type="ARBA" id="ARBA00023065"/>
    </source>
</evidence>
<evidence type="ECO:0000256" key="13">
    <source>
        <dbReference type="SAM" id="Phobius"/>
    </source>
</evidence>
<keyword evidence="3 12" id="KW-0813">Transport</keyword>
<evidence type="ECO:0000256" key="1">
    <source>
        <dbReference type="ARBA" id="ARBA00004141"/>
    </source>
</evidence>
<keyword evidence="8 12" id="KW-0406">Ion transport</keyword>
<comment type="similarity">
    <text evidence="2 12">Belongs to the amiloride-sensitive sodium channel (TC 1.A.6) family.</text>
</comment>
<sequence length="576" mass="64834">MEVSVVSSSTRREGQGSSGSWLFLFKSFSRSLRQFLSETGLHGLKFVGDPNLSNWERSFFFGSFVTALVITIHLISNIYVKWGSTPVIIGISPHATSILKVPFPAITICNMNQVQKSRVSNYSEGSNESALLKLLCDADNLDEELRDAQLAGNTLKISDFVANHSQACERMLLFCRFSAVERNCSHLFQQVLTDEGLCCVFNFQPPEYLYKPFSDSGRNLTSESGFESVKWDPETGYPEKLPPRFYPSTSSGTGITLGFTAVLDAEMSEYFCSSTNGPGFKVYFHNPVEVPMVKEAGLITAIGYETNYRIEMVRSEAVPAIRSISRDGRQCLFKNEKDLIFYSIYTRLNCENECLAAYLYDNCACIPYDYPQIYSNATTCTMRDAHCVRRAQKAAIRQGEVKCLSQCLPSCFDLNYLASGFSFPLATGKFQLANGLVEGFNKSYLSENIAVINVYFRESVYYGNMKNAYVGLTEFLSNVGGVMGLFMGFSVISLAEILYFLILKPLSELFVWKRSSQVDPVKSLKHNAFAIEHPETLNNSTFWHPQELYPKGFTLKATERVRRMKRNKNITNAFVK</sequence>
<feature type="transmembrane region" description="Helical" evidence="13">
    <location>
        <begin position="475"/>
        <end position="502"/>
    </location>
</feature>